<feature type="domain" description="Peptidase M14" evidence="8">
    <location>
        <begin position="63"/>
        <end position="347"/>
    </location>
</feature>
<evidence type="ECO:0000256" key="5">
    <source>
        <dbReference type="ARBA" id="ARBA00022833"/>
    </source>
</evidence>
<evidence type="ECO:0000256" key="2">
    <source>
        <dbReference type="ARBA" id="ARBA00005988"/>
    </source>
</evidence>
<evidence type="ECO:0000259" key="8">
    <source>
        <dbReference type="PROSITE" id="PS52035"/>
    </source>
</evidence>
<comment type="similarity">
    <text evidence="2 7">Belongs to the peptidase M14 family.</text>
</comment>
<evidence type="ECO:0000256" key="6">
    <source>
        <dbReference type="ARBA" id="ARBA00023049"/>
    </source>
</evidence>
<reference evidence="9 10" key="1">
    <citation type="submission" date="2023-06" db="EMBL/GenBank/DDBJ databases">
        <title>Five Gram-positive bacteria isolated from mangrove sediments in Shenzhen, Guangdong, China.</title>
        <authorList>
            <person name="Yu S."/>
            <person name="Zheng W."/>
            <person name="Huang Y."/>
        </authorList>
    </citation>
    <scope>NUCLEOTIDE SEQUENCE [LARGE SCALE GENOMIC DNA]</scope>
    <source>
        <strain evidence="9 10">SaN35-3</strain>
    </source>
</reference>
<evidence type="ECO:0000256" key="4">
    <source>
        <dbReference type="ARBA" id="ARBA00022801"/>
    </source>
</evidence>
<dbReference type="EMBL" id="CP129013">
    <property type="protein sequence ID" value="WLR43936.1"/>
    <property type="molecule type" value="Genomic_DNA"/>
</dbReference>
<evidence type="ECO:0000313" key="9">
    <source>
        <dbReference type="EMBL" id="WLR43936.1"/>
    </source>
</evidence>
<proteinExistence type="inferred from homology"/>
<keyword evidence="3" id="KW-0645">Protease</keyword>
<keyword evidence="5" id="KW-0862">Zinc</keyword>
<dbReference type="InterPro" id="IPR000834">
    <property type="entry name" value="Peptidase_M14"/>
</dbReference>
<evidence type="ECO:0000313" key="10">
    <source>
        <dbReference type="Proteomes" id="UP001197974"/>
    </source>
</evidence>
<comment type="cofactor">
    <cofactor evidence="1">
        <name>Zn(2+)</name>
        <dbReference type="ChEBI" id="CHEBI:29105"/>
    </cofactor>
</comment>
<dbReference type="Gene3D" id="3.40.630.10">
    <property type="entry name" value="Zn peptidases"/>
    <property type="match status" value="1"/>
</dbReference>
<dbReference type="PANTHER" id="PTHR11705:SF143">
    <property type="entry name" value="SLL0236 PROTEIN"/>
    <property type="match status" value="1"/>
</dbReference>
<keyword evidence="4" id="KW-0378">Hydrolase</keyword>
<dbReference type="Proteomes" id="UP001197974">
    <property type="component" value="Chromosome"/>
</dbReference>
<dbReference type="SMART" id="SM00631">
    <property type="entry name" value="Zn_pept"/>
    <property type="match status" value="1"/>
</dbReference>
<name>A0ABY9K1Z2_9BACI</name>
<dbReference type="CDD" id="cd06229">
    <property type="entry name" value="M14_Endopeptidase_I"/>
    <property type="match status" value="1"/>
</dbReference>
<dbReference type="RefSeq" id="WP_306020508.1">
    <property type="nucleotide sequence ID" value="NZ_CP129013.1"/>
</dbReference>
<sequence length="354" mass="41435">MKWDISTGDSLEEISKKFQIPPYLLEDSNQRFALGSDKINIPGWIKTNNDFEKVTNDVINTKKPYCYHELKNDLNYLCEVFPFIRKEVIGYSVLGLPLYELKIGRGKKKVHMNASFHANEWITTCIMMKWLQDYLLAIINQQSFHSYQVEDLYKEVTLSIVPMVNPDGVNLVINKKLIPIQNLQYVLKLNRNNEDFSEWKANIRGVDLNNQYPANWIIEKERKVPKSPAPRDYPGDFYLTEPESIVMEQLVRRSDFDVVVAFHTQGEEIYWGYEGFEPILSYQIVKEFEKVSGYKPVQYIDSHAGFRDWFIYTYRKPGFTVELGLGENPLPLSEFDSIYCKSKGLFWSSLFMCL</sequence>
<dbReference type="SUPFAM" id="SSF53187">
    <property type="entry name" value="Zn-dependent exopeptidases"/>
    <property type="match status" value="1"/>
</dbReference>
<dbReference type="PROSITE" id="PS52035">
    <property type="entry name" value="PEPTIDASE_M14"/>
    <property type="match status" value="1"/>
</dbReference>
<dbReference type="PANTHER" id="PTHR11705">
    <property type="entry name" value="PROTEASE FAMILY M14 CARBOXYPEPTIDASE A,B"/>
    <property type="match status" value="1"/>
</dbReference>
<dbReference type="InterPro" id="IPR034274">
    <property type="entry name" value="ENP1_M14_CPD"/>
</dbReference>
<evidence type="ECO:0000256" key="7">
    <source>
        <dbReference type="PROSITE-ProRule" id="PRU01379"/>
    </source>
</evidence>
<keyword evidence="6" id="KW-0482">Metalloprotease</keyword>
<accession>A0ABY9K1Z2</accession>
<protein>
    <submittedName>
        <fullName evidence="9">M14 family metallocarboxypeptidase</fullName>
    </submittedName>
</protein>
<feature type="active site" description="Proton donor/acceptor" evidence="7">
    <location>
        <position position="322"/>
    </location>
</feature>
<evidence type="ECO:0000256" key="1">
    <source>
        <dbReference type="ARBA" id="ARBA00001947"/>
    </source>
</evidence>
<keyword evidence="10" id="KW-1185">Reference proteome</keyword>
<dbReference type="Pfam" id="PF00246">
    <property type="entry name" value="Peptidase_M14"/>
    <property type="match status" value="1"/>
</dbReference>
<organism evidence="9 10">
    <name type="scientific">Bacillus carboniphilus</name>
    <dbReference type="NCBI Taxonomy" id="86663"/>
    <lineage>
        <taxon>Bacteria</taxon>
        <taxon>Bacillati</taxon>
        <taxon>Bacillota</taxon>
        <taxon>Bacilli</taxon>
        <taxon>Bacillales</taxon>
        <taxon>Bacillaceae</taxon>
        <taxon>Bacillus</taxon>
    </lineage>
</organism>
<gene>
    <name evidence="9" type="ORF">LC087_07450</name>
</gene>
<evidence type="ECO:0000256" key="3">
    <source>
        <dbReference type="ARBA" id="ARBA00022670"/>
    </source>
</evidence>